<dbReference type="RefSeq" id="WP_400292470.1">
    <property type="nucleotide sequence ID" value="NZ_JBIXKD010000008.1"/>
</dbReference>
<name>A0ABW8FXU0_9GAMM</name>
<feature type="coiled-coil region" evidence="1">
    <location>
        <begin position="1636"/>
        <end position="1663"/>
    </location>
</feature>
<evidence type="ECO:0000313" key="3">
    <source>
        <dbReference type="EMBL" id="MFJ5321551.1"/>
    </source>
</evidence>
<dbReference type="Proteomes" id="UP001617714">
    <property type="component" value="Unassembled WGS sequence"/>
</dbReference>
<accession>A0ABW8FXU0</accession>
<dbReference type="InterPro" id="IPR028907">
    <property type="entry name" value="Tox-PLDMTX_dom"/>
</dbReference>
<organism evidence="3 4">
    <name type="scientific">Pectobacterium parvum</name>
    <dbReference type="NCBI Taxonomy" id="2778550"/>
    <lineage>
        <taxon>Bacteria</taxon>
        <taxon>Pseudomonadati</taxon>
        <taxon>Pseudomonadota</taxon>
        <taxon>Gammaproteobacteria</taxon>
        <taxon>Enterobacterales</taxon>
        <taxon>Pectobacteriaceae</taxon>
        <taxon>Pectobacterium</taxon>
    </lineage>
</organism>
<feature type="domain" description="Tox-PLDMTX" evidence="2">
    <location>
        <begin position="1475"/>
        <end position="1561"/>
    </location>
</feature>
<keyword evidence="1" id="KW-0175">Coiled coil</keyword>
<dbReference type="CDD" id="cd20749">
    <property type="entry name" value="nigritoxin_M"/>
    <property type="match status" value="1"/>
</dbReference>
<dbReference type="EMBL" id="JBIXKD010000008">
    <property type="protein sequence ID" value="MFJ5321551.1"/>
    <property type="molecule type" value="Genomic_DNA"/>
</dbReference>
<dbReference type="Gene3D" id="3.10.670.10">
    <property type="entry name" value="Secreted effector protein ssei"/>
    <property type="match status" value="1"/>
</dbReference>
<evidence type="ECO:0000256" key="1">
    <source>
        <dbReference type="SAM" id="Coils"/>
    </source>
</evidence>
<proteinExistence type="predicted"/>
<sequence length="2188" mass="243666">MTQVSMYQLARQEGASVLPPNERGGLTAGSNNDRLFAVIREVHLQEAQEFRRKGYNSKVPEVDAELLTQLRGVLVAAKSQLCSEASVRRPLGSLWLLEQVEQITRLSDHLSADVIKHWVERELPGKNGGEAAETELGSRRTAQSLVERLESNLQTLICVVHTLRAIDDHNLPDKRHDMLVTELTDAFSSSDKSAVIQALVRMTAEPSGHTAWASLMQARAEEWEGSLSTTVDAMIETLRYEAKKANQKARELKGDSQTFFSHVAAYLQSLSRDLAKASINTCQNASSPAMSFMNTDKMVAPLSRADSLTQRIRSDLKKKQKQGEIVSALAKNMVYRWGGGIRRGHMTKEPSKKPEHVITDSIIRSILWQWQQPAIKLQHTSGALLSKVNELQKIAGMFVPVDYRESLQVSRNTSVSHAGENDMDTQVREWVSYSIAQGKPENQLIAKVETLERLLDGDIANARNLVKRLGIAEESIQNMLRRQRDVVLKMMVEHLPAVTLFLEAMDELLLDMARSLTASITALEKACQVAEYPTRDFAEAKKQAGYAQQLAIKVKESLSAESARLTERPLNEHSRSSRLAKHWASLVNEQCTGNDPLPDTELVFSSLKKEGLLVGTLSSGDPEGYLFATRLTSELENARNDELKLPMSPEQYTALEKGLVEYIVKWGQRRTVRGITRIIIELSFEQALDTVSFNVSSLFQLPYKTLKALIKIPYDVNKINNYTMPGHDKPYKAIDGLLKKKLKQLGFNLLIAPVPGVIKLATGVGVSTGAALYNLHVGNREKTFSAVYQRVTEGKHSEKIKMDSVGRMIFDSVADSTTMVAFKGARSTWQRGKSEKKIIPDNAFVSEYFDESKEKMYPQAQRNEIVAENKEEAVPVSPPSSLHQQEDVRPCSGNDVSTPLVRCRRAVMDKVAAQPHEEPNMAPANAILQSEFFNPEHGERYQDLTDNNKKQTYLYGIKFILLKIEADTSLSRNIRNNAYKARIGMNMVVPVDIDGYKLNNTFLLPDNPGSKSGILVSLDLEKPYHYISKGEDICGDIIFSMPDIAWKRRFSPQGGIPSGVTKLQLLRDGKVSFEDEFNSFSPRAMSITALSERLANIIEEDYSSTGKAIKNKLLMSRAIAGAHTPVSEVSATPVIYHVELTWDNMTPAEYLNSFAKPFCILSGNMQLISSSIKGETIQETEQHVHEAEYIGSWIDATVGAVTAFTPQGVVLNTAQSIAAIAADLTEGKDPDVLAIAGVVLNCIPGGRIAAKIGKFSSIGGNAIKYGLMLGNKVVDLATVGRSIKIAVDTGEPLAVYQALLASGISIKNSYEMANNISSDLNISKTMEESAQLIQLEALNCNTGDYYMSSRMPVRTFRIGRTELNGRIEGGEIEISSDNGVNWRRGNQLHLLAYRLQNAGGVLGRPEAETPEPKNGRNYNDSVVAVDHESLEEKVFDENLKFDYIDSELSSTERYLQRKIFSESPHAGRMQAFRDNPKTSCYDAMLESFTILGSQQEKPKVIAMLMYKNPLDEGAANHYATLFTKDGDSFVIDPTIRQFDPDLPDSATILPYLAWEKVMKDKAVTSGDGIIIIKTCDNPLQARRIAGGLDGVVGSFYQTAMINENDINILKYSNKFKNAIILELNSKEKQFRQSKNNSNDEKSLQNLQKDINTLKNLKAKFNLVSPSEVNISKKIGFRAMLVLSDYASHEREVPALTSVGDDKDILTSIYGRNYIKVANDNYVQVITDPTGNYARTAKLFHNKTEKKLILKFNTSRKRWEACSKEVIELNNLIQLSDSDFSSKVIYENTASSMINVEENDDALAGPSGQVIDNTNKYISEFVPVAKNNISHLMVKFSQTEKFNNFFRGNKYSVLKGFDSEYKEMENTYFPEVIPIIEKGCDFSESIVQKALNRLSESKNNPEVMKELQAYFSGALGTTDKKIISEAVSRISLIAENAQEIMNFSKGNNYNNIAISSSIRPLNPTTNSFSDTFKREELKTKTVAFVFPGDNGNTISINGDMISVGIRDYPDRSKYVGYTLLHETSHLATVTSDFKYFPTSRKNTDNAEMIKNSFVEAINKKNLDISELSKFITQVSKVNRQFGLGHDDEIYDALKTDTMLRSNLMLSNADSVAAYLIDIANERTFNTDSPRLLEPEITLAASGVEQQGKVKVGPPPVNISRKKYKRSAQNQEPALNFNLVFLTLLIDQAL</sequence>
<keyword evidence="4" id="KW-1185">Reference proteome</keyword>
<gene>
    <name evidence="3" type="ORF">ACIPSN_09285</name>
</gene>
<comment type="caution">
    <text evidence="3">The sequence shown here is derived from an EMBL/GenBank/DDBJ whole genome shotgun (WGS) entry which is preliminary data.</text>
</comment>
<protein>
    <recommendedName>
        <fullName evidence="2">Tox-PLDMTX domain-containing protein</fullName>
    </recommendedName>
</protein>
<evidence type="ECO:0000313" key="4">
    <source>
        <dbReference type="Proteomes" id="UP001617714"/>
    </source>
</evidence>
<dbReference type="Pfam" id="PF15645">
    <property type="entry name" value="Tox-PLDMTX"/>
    <property type="match status" value="1"/>
</dbReference>
<evidence type="ECO:0000259" key="2">
    <source>
        <dbReference type="Pfam" id="PF15645"/>
    </source>
</evidence>
<reference evidence="3 4" key="1">
    <citation type="submission" date="2024-10" db="EMBL/GenBank/DDBJ databases">
        <authorList>
            <person name="Lu C.-H."/>
        </authorList>
    </citation>
    <scope>NUCLEOTIDE SEQUENCE [LARGE SCALE GENOMIC DNA]</scope>
    <source>
        <strain evidence="3 4">22QBSP01-2</strain>
    </source>
</reference>